<dbReference type="RefSeq" id="WP_139012827.1">
    <property type="nucleotide sequence ID" value="NZ_VBSN01000040.1"/>
</dbReference>
<comment type="caution">
    <text evidence="2">The sequence shown here is derived from an EMBL/GenBank/DDBJ whole genome shotgun (WGS) entry which is preliminary data.</text>
</comment>
<proteinExistence type="predicted"/>
<reference evidence="2 3" key="1">
    <citation type="submission" date="2019-05" db="EMBL/GenBank/DDBJ databases">
        <authorList>
            <person name="Qu J.-H."/>
        </authorList>
    </citation>
    <scope>NUCLEOTIDE SEQUENCE [LARGE SCALE GENOMIC DNA]</scope>
    <source>
        <strain evidence="2 3">NS28</strain>
    </source>
</reference>
<evidence type="ECO:0000259" key="1">
    <source>
        <dbReference type="Pfam" id="PF13088"/>
    </source>
</evidence>
<accession>A0A5M8QUG1</accession>
<dbReference type="InterPro" id="IPR036278">
    <property type="entry name" value="Sialidase_sf"/>
</dbReference>
<feature type="domain" description="Sialidase" evidence="1">
    <location>
        <begin position="112"/>
        <end position="281"/>
    </location>
</feature>
<dbReference type="InterPro" id="IPR011040">
    <property type="entry name" value="Sialidase"/>
</dbReference>
<evidence type="ECO:0000313" key="2">
    <source>
        <dbReference type="EMBL" id="KAA6438931.1"/>
    </source>
</evidence>
<protein>
    <recommendedName>
        <fullName evidence="1">Sialidase domain-containing protein</fullName>
    </recommendedName>
</protein>
<dbReference type="SUPFAM" id="SSF50939">
    <property type="entry name" value="Sialidases"/>
    <property type="match status" value="1"/>
</dbReference>
<dbReference type="Pfam" id="PF13088">
    <property type="entry name" value="BNR_2"/>
    <property type="match status" value="1"/>
</dbReference>
<name>A0A5M8QUG1_9BACT</name>
<dbReference type="CDD" id="cd15482">
    <property type="entry name" value="Sialidase_non-viral"/>
    <property type="match status" value="1"/>
</dbReference>
<gene>
    <name evidence="2" type="ORF">FEM33_14945</name>
</gene>
<dbReference type="Gene3D" id="2.120.10.10">
    <property type="match status" value="1"/>
</dbReference>
<dbReference type="AlphaFoldDB" id="A0A5M8QUG1"/>
<evidence type="ECO:0000313" key="3">
    <source>
        <dbReference type="Proteomes" id="UP000323994"/>
    </source>
</evidence>
<sequence>MMLLKFITTVFACFIFLAGHPDNDFASEQKLAAGSQPEISVDREGIIHIVYGVKNANERDLYYTFSGDGGKSYSKPALLGNFSQMGLGMGRGPQLTTTKDYKVVRVGDHHGNLYAMRSLNATNQWSKPVRVNDTDTTAKEALSGISAGKDNLVYTAWLDSRLGNNNLYGALSRDGGLTWGKNQLIYKGEQNGICDCCKPSVYISQTGQISVMFRNKLDGARNMYLISSTDKGEHFGKAQKQGTGNYMINACPMDGGDLTVNLRGEASTVWRRQMEVYLAQPGKTEMKLGSGRTPVILQTAKGNAIAWQQENSIQFRSPDGLKTSSLGNGQYPKLAMAKDQKTAICTFEREGHIIVTSVTL</sequence>
<dbReference type="EMBL" id="VBSN01000040">
    <property type="protein sequence ID" value="KAA6438931.1"/>
    <property type="molecule type" value="Genomic_DNA"/>
</dbReference>
<keyword evidence="3" id="KW-1185">Reference proteome</keyword>
<dbReference type="Proteomes" id="UP000323994">
    <property type="component" value="Unassembled WGS sequence"/>
</dbReference>
<dbReference type="OrthoDB" id="847524at2"/>
<organism evidence="2 3">
    <name type="scientific">Dyadobacter flavalbus</name>
    <dbReference type="NCBI Taxonomy" id="2579942"/>
    <lineage>
        <taxon>Bacteria</taxon>
        <taxon>Pseudomonadati</taxon>
        <taxon>Bacteroidota</taxon>
        <taxon>Cytophagia</taxon>
        <taxon>Cytophagales</taxon>
        <taxon>Spirosomataceae</taxon>
        <taxon>Dyadobacter</taxon>
    </lineage>
</organism>